<dbReference type="SUPFAM" id="SSF53335">
    <property type="entry name" value="S-adenosyl-L-methionine-dependent methyltransferases"/>
    <property type="match status" value="1"/>
</dbReference>
<dbReference type="AlphaFoldDB" id="A0A382G7A8"/>
<evidence type="ECO:0000313" key="4">
    <source>
        <dbReference type="EMBL" id="SVB70443.1"/>
    </source>
</evidence>
<dbReference type="Pfam" id="PF01209">
    <property type="entry name" value="Ubie_methyltran"/>
    <property type="match status" value="1"/>
</dbReference>
<dbReference type="NCBIfam" id="TIGR01934">
    <property type="entry name" value="MenG_MenH_UbiE"/>
    <property type="match status" value="1"/>
</dbReference>
<proteinExistence type="inferred from homology"/>
<dbReference type="PROSITE" id="PS51608">
    <property type="entry name" value="SAM_MT_UBIE"/>
    <property type="match status" value="1"/>
</dbReference>
<name>A0A382G7A8_9ZZZZ</name>
<dbReference type="GO" id="GO:0008168">
    <property type="term" value="F:methyltransferase activity"/>
    <property type="evidence" value="ECO:0007669"/>
    <property type="project" value="UniProtKB-KW"/>
</dbReference>
<reference evidence="4" key="1">
    <citation type="submission" date="2018-05" db="EMBL/GenBank/DDBJ databases">
        <authorList>
            <person name="Lanie J.A."/>
            <person name="Ng W.-L."/>
            <person name="Kazmierczak K.M."/>
            <person name="Andrzejewski T.M."/>
            <person name="Davidsen T.M."/>
            <person name="Wayne K.J."/>
            <person name="Tettelin H."/>
            <person name="Glass J.I."/>
            <person name="Rusch D."/>
            <person name="Podicherti R."/>
            <person name="Tsui H.-C.T."/>
            <person name="Winkler M.E."/>
        </authorList>
    </citation>
    <scope>NUCLEOTIDE SEQUENCE</scope>
</reference>
<dbReference type="GO" id="GO:0032259">
    <property type="term" value="P:methylation"/>
    <property type="evidence" value="ECO:0007669"/>
    <property type="project" value="UniProtKB-KW"/>
</dbReference>
<dbReference type="InterPro" id="IPR004033">
    <property type="entry name" value="UbiE/COQ5_MeTrFase"/>
</dbReference>
<gene>
    <name evidence="4" type="ORF">METZ01_LOCUS223297</name>
</gene>
<keyword evidence="2" id="KW-0808">Transferase</keyword>
<dbReference type="PANTHER" id="PTHR43591:SF24">
    <property type="entry name" value="2-METHOXY-6-POLYPRENYL-1,4-BENZOQUINOL METHYLASE, MITOCHONDRIAL"/>
    <property type="match status" value="1"/>
</dbReference>
<dbReference type="HAMAP" id="MF_01813">
    <property type="entry name" value="MenG_UbiE_methyltr"/>
    <property type="match status" value="1"/>
</dbReference>
<organism evidence="4">
    <name type="scientific">marine metagenome</name>
    <dbReference type="NCBI Taxonomy" id="408172"/>
    <lineage>
        <taxon>unclassified sequences</taxon>
        <taxon>metagenomes</taxon>
        <taxon>ecological metagenomes</taxon>
    </lineage>
</organism>
<evidence type="ECO:0000256" key="1">
    <source>
        <dbReference type="ARBA" id="ARBA00022603"/>
    </source>
</evidence>
<dbReference type="InterPro" id="IPR029063">
    <property type="entry name" value="SAM-dependent_MTases_sf"/>
</dbReference>
<evidence type="ECO:0000256" key="2">
    <source>
        <dbReference type="ARBA" id="ARBA00022679"/>
    </source>
</evidence>
<sequence>MVQLRGSERAEFVGRMFDRISGRYDFLNTVMTCGRHHAWRSKAAGLVGGKENGVALDVATGTGDFAFDLLSKSFVTKVVGVDFATEMLNRGVVKAAHRGLKSRFIGNIGDAHKLPYKDNSFICATVGFGARNFIDLPTAISEMVRVIKPGSRVVVLEIVRPTGFIMSKAFQFYFRNITPYIGEILARDREAYTYLPESVQKFMTASDLADLMVEAGLREILVNKVAFGTVAIVSGKKSD</sequence>
<dbReference type="CDD" id="cd02440">
    <property type="entry name" value="AdoMet_MTases"/>
    <property type="match status" value="1"/>
</dbReference>
<evidence type="ECO:0008006" key="5">
    <source>
        <dbReference type="Google" id="ProtNLM"/>
    </source>
</evidence>
<dbReference type="Gene3D" id="3.40.50.150">
    <property type="entry name" value="Vaccinia Virus protein VP39"/>
    <property type="match status" value="1"/>
</dbReference>
<dbReference type="PANTHER" id="PTHR43591">
    <property type="entry name" value="METHYLTRANSFERASE"/>
    <property type="match status" value="1"/>
</dbReference>
<protein>
    <recommendedName>
        <fullName evidence="5">Demethylmenaquinone methyltransferase</fullName>
    </recommendedName>
</protein>
<dbReference type="EMBL" id="UINC01053660">
    <property type="protein sequence ID" value="SVB70443.1"/>
    <property type="molecule type" value="Genomic_DNA"/>
</dbReference>
<accession>A0A382G7A8</accession>
<keyword evidence="3" id="KW-0949">S-adenosyl-L-methionine</keyword>
<keyword evidence="1" id="KW-0489">Methyltransferase</keyword>
<evidence type="ECO:0000256" key="3">
    <source>
        <dbReference type="ARBA" id="ARBA00022691"/>
    </source>
</evidence>